<keyword evidence="2" id="KW-1185">Reference proteome</keyword>
<organism evidence="2">
    <name type="scientific">Harpegnathos saltator</name>
    <name type="common">Jerdon's jumping ant</name>
    <dbReference type="NCBI Taxonomy" id="610380"/>
    <lineage>
        <taxon>Eukaryota</taxon>
        <taxon>Metazoa</taxon>
        <taxon>Ecdysozoa</taxon>
        <taxon>Arthropoda</taxon>
        <taxon>Hexapoda</taxon>
        <taxon>Insecta</taxon>
        <taxon>Pterygota</taxon>
        <taxon>Neoptera</taxon>
        <taxon>Endopterygota</taxon>
        <taxon>Hymenoptera</taxon>
        <taxon>Apocrita</taxon>
        <taxon>Aculeata</taxon>
        <taxon>Formicoidea</taxon>
        <taxon>Formicidae</taxon>
        <taxon>Ponerinae</taxon>
        <taxon>Ponerini</taxon>
        <taxon>Harpegnathos</taxon>
    </lineage>
</organism>
<name>E2BGI5_HARSA</name>
<gene>
    <name evidence="1" type="ORF">EAI_06371</name>
</gene>
<dbReference type="InParanoid" id="E2BGI5"/>
<evidence type="ECO:0000313" key="2">
    <source>
        <dbReference type="Proteomes" id="UP000008237"/>
    </source>
</evidence>
<dbReference type="AlphaFoldDB" id="E2BGI5"/>
<accession>E2BGI5</accession>
<evidence type="ECO:0008006" key="3">
    <source>
        <dbReference type="Google" id="ProtNLM"/>
    </source>
</evidence>
<feature type="non-terminal residue" evidence="1">
    <location>
        <position position="54"/>
    </location>
</feature>
<protein>
    <recommendedName>
        <fullName evidence="3">Histone-lysine N-methyltransferase SETMAR</fullName>
    </recommendedName>
</protein>
<sequence>HIKSLIYSSLINNIQELHQRIQNAADWIRRRLGIFERVRNFIIRRCQARVERER</sequence>
<feature type="non-terminal residue" evidence="1">
    <location>
        <position position="1"/>
    </location>
</feature>
<dbReference type="Proteomes" id="UP000008237">
    <property type="component" value="Unassembled WGS sequence"/>
</dbReference>
<reference evidence="1 2" key="1">
    <citation type="journal article" date="2010" name="Science">
        <title>Genomic comparison of the ants Camponotus floridanus and Harpegnathos saltator.</title>
        <authorList>
            <person name="Bonasio R."/>
            <person name="Zhang G."/>
            <person name="Ye C."/>
            <person name="Mutti N.S."/>
            <person name="Fang X."/>
            <person name="Qin N."/>
            <person name="Donahue G."/>
            <person name="Yang P."/>
            <person name="Li Q."/>
            <person name="Li C."/>
            <person name="Zhang P."/>
            <person name="Huang Z."/>
            <person name="Berger S.L."/>
            <person name="Reinberg D."/>
            <person name="Wang J."/>
            <person name="Liebig J."/>
        </authorList>
    </citation>
    <scope>NUCLEOTIDE SEQUENCE [LARGE SCALE GENOMIC DNA]</scope>
    <source>
        <strain evidence="1 2">R22 G/1</strain>
    </source>
</reference>
<dbReference type="EMBL" id="GL448189">
    <property type="protein sequence ID" value="EFN85178.1"/>
    <property type="molecule type" value="Genomic_DNA"/>
</dbReference>
<evidence type="ECO:0000313" key="1">
    <source>
        <dbReference type="EMBL" id="EFN85178.1"/>
    </source>
</evidence>
<proteinExistence type="predicted"/>